<dbReference type="eggNOG" id="ENOG502ZR3B">
    <property type="taxonomic scope" value="Bacteria"/>
</dbReference>
<protein>
    <submittedName>
        <fullName evidence="2">Uncharacterized protein</fullName>
    </submittedName>
</protein>
<dbReference type="HOGENOM" id="CLU_1453430_0_0_11"/>
<dbReference type="AlphaFoldDB" id="A0A075UNB6"/>
<feature type="region of interest" description="Disordered" evidence="1">
    <location>
        <begin position="117"/>
        <end position="148"/>
    </location>
</feature>
<feature type="compositionally biased region" description="Polar residues" evidence="1">
    <location>
        <begin position="10"/>
        <end position="29"/>
    </location>
</feature>
<dbReference type="Proteomes" id="UP000028492">
    <property type="component" value="Chromosome"/>
</dbReference>
<evidence type="ECO:0000256" key="1">
    <source>
        <dbReference type="SAM" id="MobiDB-lite"/>
    </source>
</evidence>
<dbReference type="STRING" id="208439.AJAP_07325"/>
<evidence type="ECO:0000313" key="3">
    <source>
        <dbReference type="Proteomes" id="UP000028492"/>
    </source>
</evidence>
<gene>
    <name evidence="2" type="ORF">AJAP_07325</name>
</gene>
<dbReference type="KEGG" id="aja:AJAP_07325"/>
<accession>A0A075UNB6</accession>
<keyword evidence="3" id="KW-1185">Reference proteome</keyword>
<feature type="region of interest" description="Disordered" evidence="1">
    <location>
        <begin position="1"/>
        <end position="37"/>
    </location>
</feature>
<dbReference type="EMBL" id="CP008953">
    <property type="protein sequence ID" value="AIG74378.1"/>
    <property type="molecule type" value="Genomic_DNA"/>
</dbReference>
<name>A0A075UNB6_9PSEU</name>
<evidence type="ECO:0000313" key="2">
    <source>
        <dbReference type="EMBL" id="AIG74378.1"/>
    </source>
</evidence>
<organism evidence="2 3">
    <name type="scientific">Amycolatopsis japonica</name>
    <dbReference type="NCBI Taxonomy" id="208439"/>
    <lineage>
        <taxon>Bacteria</taxon>
        <taxon>Bacillati</taxon>
        <taxon>Actinomycetota</taxon>
        <taxon>Actinomycetes</taxon>
        <taxon>Pseudonocardiales</taxon>
        <taxon>Pseudonocardiaceae</taxon>
        <taxon>Amycolatopsis</taxon>
        <taxon>Amycolatopsis japonica group</taxon>
    </lineage>
</organism>
<proteinExistence type="predicted"/>
<reference evidence="2 3" key="1">
    <citation type="journal article" date="2014" name="J. Biotechnol.">
        <title>Complete genome sequence of the actinobacterium Amycolatopsis japonica MG417-CF17(T) (=DSM 44213T) producing (S,S)-N,N'-ethylenediaminedisuccinic acid.</title>
        <authorList>
            <person name="Stegmann E."/>
            <person name="Albersmeier A."/>
            <person name="Spohn M."/>
            <person name="Gert H."/>
            <person name="Weber T."/>
            <person name="Wohlleben W."/>
            <person name="Kalinowski J."/>
            <person name="Ruckert C."/>
        </authorList>
    </citation>
    <scope>NUCLEOTIDE SEQUENCE [LARGE SCALE GENOMIC DNA]</scope>
    <source>
        <strain evidence="3">MG417-CF17 (DSM 44213)</strain>
    </source>
</reference>
<sequence length="165" mass="17206">MLLLVGCSGGTDQVSPSSPNLSAPPQEASSAGHDERSAVEAAYSAFWSRTLQTDDEPEDSWRAAMAAVAVDPQLTTTLNAMRAQKQAGIKVYGDVTARIQSVQVDGASAIVRDCQDASRTGQADAATGDPKTVGVPRNPVSADLKRDSSDGRWRVAKVAFPGGTC</sequence>